<dbReference type="EMBL" id="NHON01000053">
    <property type="protein sequence ID" value="OWJ64642.1"/>
    <property type="molecule type" value="Genomic_DNA"/>
</dbReference>
<dbReference type="GO" id="GO:0016787">
    <property type="term" value="F:hydrolase activity"/>
    <property type="evidence" value="ECO:0007669"/>
    <property type="project" value="UniProtKB-KW"/>
</dbReference>
<dbReference type="OrthoDB" id="241638at2"/>
<gene>
    <name evidence="4" type="ORF">BWR60_23785</name>
</gene>
<dbReference type="RefSeq" id="WP_088153599.1">
    <property type="nucleotide sequence ID" value="NZ_NHON01000053.1"/>
</dbReference>
<reference evidence="5" key="1">
    <citation type="submission" date="2017-05" db="EMBL/GenBank/DDBJ databases">
        <authorList>
            <person name="Macchi M."/>
            <person name="Festa S."/>
            <person name="Coppotelli B.M."/>
            <person name="Morelli I.S."/>
        </authorList>
    </citation>
    <scope>NUCLEOTIDE SEQUENCE [LARGE SCALE GENOMIC DNA]</scope>
    <source>
        <strain evidence="5">I</strain>
    </source>
</reference>
<organism evidence="4 5">
    <name type="scientific">Inquilinus limosus</name>
    <dbReference type="NCBI Taxonomy" id="171674"/>
    <lineage>
        <taxon>Bacteria</taxon>
        <taxon>Pseudomonadati</taxon>
        <taxon>Pseudomonadota</taxon>
        <taxon>Alphaproteobacteria</taxon>
        <taxon>Rhodospirillales</taxon>
        <taxon>Rhodospirillaceae</taxon>
        <taxon>Inquilinus</taxon>
    </lineage>
</organism>
<sequence length="337" mass="35157">MMSRLATALLMAVFAVSPAAAAPALPALVATAQGPVPIPPSEQGLQTITAEPFFKVSDKGLQLEGAVFDRQGDLRFVDVFGDRVYRLTPDLQLTSFATPAGFAPAGLAVHRDGRLFIAGLGNFKDTGGIIATRPDGSQPETIIPASAGHLVDDIDFDAAGGFYFTDFRGTSSDPQGGVYYVSPDGRTTTPVLPNLAVANGVALSPDGKTLWTDELSGGVLHRVELSDATTIAPFGTSVPYHFIGPAPDSMRVDADGNLYVAIYGQGRVLVFNAAGLPIGQILIPGREAGHNLRSTSMAFKPGTKELYIVASDGQGGEGCGVYRVLAFGEAPSRHPAQ</sequence>
<feature type="chain" id="PRO_5012103384" evidence="2">
    <location>
        <begin position="22"/>
        <end position="337"/>
    </location>
</feature>
<protein>
    <submittedName>
        <fullName evidence="4">Lactonase</fullName>
    </submittedName>
</protein>
<evidence type="ECO:0000256" key="2">
    <source>
        <dbReference type="SAM" id="SignalP"/>
    </source>
</evidence>
<feature type="domain" description="SMP-30/Gluconolactonase/LRE-like region" evidence="3">
    <location>
        <begin position="64"/>
        <end position="310"/>
    </location>
</feature>
<proteinExistence type="predicted"/>
<evidence type="ECO:0000256" key="1">
    <source>
        <dbReference type="ARBA" id="ARBA00022801"/>
    </source>
</evidence>
<dbReference type="PANTHER" id="PTHR47572:SF4">
    <property type="entry name" value="LACTONASE DRP35"/>
    <property type="match status" value="1"/>
</dbReference>
<evidence type="ECO:0000313" key="4">
    <source>
        <dbReference type="EMBL" id="OWJ64642.1"/>
    </source>
</evidence>
<feature type="signal peptide" evidence="2">
    <location>
        <begin position="1"/>
        <end position="21"/>
    </location>
</feature>
<evidence type="ECO:0000259" key="3">
    <source>
        <dbReference type="Pfam" id="PF08450"/>
    </source>
</evidence>
<dbReference type="InterPro" id="IPR013658">
    <property type="entry name" value="SGL"/>
</dbReference>
<keyword evidence="5" id="KW-1185">Reference proteome</keyword>
<keyword evidence="1" id="KW-0378">Hydrolase</keyword>
<dbReference type="SUPFAM" id="SSF63829">
    <property type="entry name" value="Calcium-dependent phosphotriesterase"/>
    <property type="match status" value="1"/>
</dbReference>
<dbReference type="Proteomes" id="UP000196655">
    <property type="component" value="Unassembled WGS sequence"/>
</dbReference>
<evidence type="ECO:0000313" key="5">
    <source>
        <dbReference type="Proteomes" id="UP000196655"/>
    </source>
</evidence>
<comment type="caution">
    <text evidence="4">The sequence shown here is derived from an EMBL/GenBank/DDBJ whole genome shotgun (WGS) entry which is preliminary data.</text>
</comment>
<dbReference type="PANTHER" id="PTHR47572">
    <property type="entry name" value="LIPOPROTEIN-RELATED"/>
    <property type="match status" value="1"/>
</dbReference>
<dbReference type="Pfam" id="PF08450">
    <property type="entry name" value="SGL"/>
    <property type="match status" value="1"/>
</dbReference>
<dbReference type="Gene3D" id="2.120.10.30">
    <property type="entry name" value="TolB, C-terminal domain"/>
    <property type="match status" value="1"/>
</dbReference>
<name>A0A211ZH88_9PROT</name>
<dbReference type="InterPro" id="IPR011042">
    <property type="entry name" value="6-blade_b-propeller_TolB-like"/>
</dbReference>
<accession>A0A211ZH88</accession>
<dbReference type="InterPro" id="IPR051262">
    <property type="entry name" value="SMP-30/CGR1_Lactonase"/>
</dbReference>
<keyword evidence="2" id="KW-0732">Signal</keyword>
<dbReference type="AlphaFoldDB" id="A0A211ZH88"/>